<dbReference type="EMBL" id="CP096142">
    <property type="protein sequence ID" value="UXA66023.1"/>
    <property type="molecule type" value="Genomic_DNA"/>
</dbReference>
<dbReference type="Proteomes" id="UP001058381">
    <property type="component" value="Chromosome"/>
</dbReference>
<evidence type="ECO:0000313" key="3">
    <source>
        <dbReference type="Proteomes" id="UP001058381"/>
    </source>
</evidence>
<dbReference type="GeneID" id="75150281"/>
<dbReference type="AlphaFoldDB" id="A0A9Q9J3Z5"/>
<gene>
    <name evidence="2" type="ORF">M0D43_02980</name>
</gene>
<feature type="compositionally biased region" description="Basic and acidic residues" evidence="1">
    <location>
        <begin position="67"/>
        <end position="76"/>
    </location>
</feature>
<feature type="region of interest" description="Disordered" evidence="1">
    <location>
        <begin position="61"/>
        <end position="80"/>
    </location>
</feature>
<sequence>MNRHAIAIIATLLWSAAMFGAGWAWRGDRAEGAASEQKAGTALGALAGEQAARATEHQQAETLSSIGEKHEQDRETAQAVPDAVVAELRSGALKLRDGWASCETQRLTEASAGAAERDAAAERRDEFAGSVVRVGRDADDQLRACQAVVAADRGSPDLSASGGAAPRQVGE</sequence>
<dbReference type="RefSeq" id="WP_260807858.1">
    <property type="nucleotide sequence ID" value="NZ_CP096142.1"/>
</dbReference>
<protein>
    <submittedName>
        <fullName evidence="2">Uncharacterized protein</fullName>
    </submittedName>
</protein>
<evidence type="ECO:0000313" key="2">
    <source>
        <dbReference type="EMBL" id="UXA66023.1"/>
    </source>
</evidence>
<feature type="region of interest" description="Disordered" evidence="1">
    <location>
        <begin position="151"/>
        <end position="171"/>
    </location>
</feature>
<accession>A0A9Q9J3Z5</accession>
<reference evidence="2" key="1">
    <citation type="submission" date="2022-04" db="EMBL/GenBank/DDBJ databases">
        <title>Xanthomonas prunicola pv. tritici, a pathogen causing a previously unreported foliar disease of wheat.</title>
        <authorList>
            <person name="Clavijo F."/>
            <person name="Curland R.D."/>
            <person name="Dill-Macky R."/>
            <person name="Pereyra S."/>
            <person name="Roman-Reyna V."/>
            <person name="Siri M.I."/>
        </authorList>
    </citation>
    <scope>NUCLEOTIDE SEQUENCE</scope>
    <source>
        <strain evidence="2">CIX249</strain>
    </source>
</reference>
<proteinExistence type="predicted"/>
<name>A0A9Q9J3Z5_9XANT</name>
<organism evidence="2 3">
    <name type="scientific">Xanthomonas prunicola</name>
    <dbReference type="NCBI Taxonomy" id="2053930"/>
    <lineage>
        <taxon>Bacteria</taxon>
        <taxon>Pseudomonadati</taxon>
        <taxon>Pseudomonadota</taxon>
        <taxon>Gammaproteobacteria</taxon>
        <taxon>Lysobacterales</taxon>
        <taxon>Lysobacteraceae</taxon>
        <taxon>Xanthomonas</taxon>
    </lineage>
</organism>
<evidence type="ECO:0000256" key="1">
    <source>
        <dbReference type="SAM" id="MobiDB-lite"/>
    </source>
</evidence>